<dbReference type="Pfam" id="PF19542">
    <property type="entry name" value="DUF6066"/>
    <property type="match status" value="1"/>
</dbReference>
<accession>H8MM07</accession>
<evidence type="ECO:0000313" key="1">
    <source>
        <dbReference type="EMBL" id="AFE05309.1"/>
    </source>
</evidence>
<evidence type="ECO:0000313" key="2">
    <source>
        <dbReference type="Proteomes" id="UP000007587"/>
    </source>
</evidence>
<proteinExistence type="predicted"/>
<dbReference type="HOGENOM" id="CLU_1309029_0_0_7"/>
<dbReference type="AlphaFoldDB" id="H8MM07"/>
<sequence>MFRFTGKRCPRRGGSGTIPGLSFPPLFPEFPAVNRILAAAFALLVPTLALADVDSRFAKLRDESEPLGGLGAFLEKYVGECDGALVDPQCKQQAEAFRKKYTGKRLYMIVTEDDAGMLSPGDFNPGTNEYTINITPFFSGGKYGLCHGAPKKTDAQGNPVMNYLTVSGTAPDMWNGGTFNRMFMARGVRAQVVFTPQSVWSLPKKGGGKNYGVNARIEAVLVTEGRTGNQLGLWLNGKDAGAK</sequence>
<reference evidence="2" key="2">
    <citation type="submission" date="2012-03" db="EMBL/GenBank/DDBJ databases">
        <title>Genome sequence of the fruiting myxobacterium Corallococcus coralloides DSM 2259.</title>
        <authorList>
            <person name="Huntley S."/>
            <person name="Zhang Y."/>
            <person name="Treuner-Lange A."/>
            <person name="Sensen C.W."/>
            <person name="Sogaard-Andersen L."/>
        </authorList>
    </citation>
    <scope>NUCLEOTIDE SEQUENCE [LARGE SCALE GENOMIC DNA]</scope>
    <source>
        <strain evidence="2">ATCC 25202 / DSM 2259 / NBRC 100086 / M2</strain>
    </source>
</reference>
<dbReference type="InterPro" id="IPR045710">
    <property type="entry name" value="DUF6066"/>
</dbReference>
<dbReference type="EMBL" id="CP003389">
    <property type="protein sequence ID" value="AFE05309.1"/>
    <property type="molecule type" value="Genomic_DNA"/>
</dbReference>
<dbReference type="KEGG" id="ccx:COCOR_03570"/>
<keyword evidence="2" id="KW-1185">Reference proteome</keyword>
<protein>
    <submittedName>
        <fullName evidence="1">Uncharacterized protein</fullName>
    </submittedName>
</protein>
<reference evidence="1 2" key="1">
    <citation type="journal article" date="2012" name="J. Bacteriol.">
        <title>Complete Genome Sequence of the Fruiting Myxobacterium Corallococcus coralloides DSM 2259.</title>
        <authorList>
            <person name="Huntley S."/>
            <person name="Zhang Y."/>
            <person name="Treuner-Lange A."/>
            <person name="Kneip S."/>
            <person name="Sensen C.W."/>
            <person name="Sogaard-Andersen L."/>
        </authorList>
    </citation>
    <scope>NUCLEOTIDE SEQUENCE [LARGE SCALE GENOMIC DNA]</scope>
    <source>
        <strain evidence="2">ATCC 25202 / DSM 2259 / NBRC 100086 / M2</strain>
    </source>
</reference>
<name>H8MM07_CORCM</name>
<gene>
    <name evidence="1" type="ordered locus">COCOR_03570</name>
</gene>
<organism evidence="1 2">
    <name type="scientific">Corallococcus coralloides (strain ATCC 25202 / DSM 2259 / NBRC 100086 / M2)</name>
    <name type="common">Myxococcus coralloides</name>
    <dbReference type="NCBI Taxonomy" id="1144275"/>
    <lineage>
        <taxon>Bacteria</taxon>
        <taxon>Pseudomonadati</taxon>
        <taxon>Myxococcota</taxon>
        <taxon>Myxococcia</taxon>
        <taxon>Myxococcales</taxon>
        <taxon>Cystobacterineae</taxon>
        <taxon>Myxococcaceae</taxon>
        <taxon>Corallococcus</taxon>
    </lineage>
</organism>
<dbReference type="Proteomes" id="UP000007587">
    <property type="component" value="Chromosome"/>
</dbReference>
<dbReference type="InParanoid" id="H8MM07"/>